<dbReference type="AlphaFoldDB" id="A0ABC8E9I5"/>
<dbReference type="Gene3D" id="2.60.40.4250">
    <property type="match status" value="1"/>
</dbReference>
<evidence type="ECO:0000256" key="1">
    <source>
        <dbReference type="SAM" id="Phobius"/>
    </source>
</evidence>
<dbReference type="RefSeq" id="WP_164967979.1">
    <property type="nucleotide sequence ID" value="NZ_AP026806.1"/>
</dbReference>
<keyword evidence="1" id="KW-0812">Transmembrane</keyword>
<keyword evidence="1" id="KW-1133">Transmembrane helix</keyword>
<feature type="transmembrane region" description="Helical" evidence="1">
    <location>
        <begin position="38"/>
        <end position="55"/>
    </location>
</feature>
<evidence type="ECO:0000259" key="2">
    <source>
        <dbReference type="Pfam" id="PF17225"/>
    </source>
</evidence>
<protein>
    <recommendedName>
        <fullName evidence="2">DUF5301 domain-containing protein</fullName>
    </recommendedName>
</protein>
<reference evidence="3 4" key="1">
    <citation type="submission" date="2022-09" db="EMBL/GenBank/DDBJ databases">
        <title>complete genome sequences of Clostridium tetani str. KHSU-234311-028 isolated from soil.</title>
        <authorList>
            <person name="Sekizuka T."/>
            <person name="Shitada C."/>
            <person name="Takahashi M."/>
            <person name="Kuroda M."/>
        </authorList>
    </citation>
    <scope>NUCLEOTIDE SEQUENCE [LARGE SCALE GENOMIC DNA]</scope>
    <source>
        <strain evidence="3 4">KHSU-234311-028</strain>
    </source>
</reference>
<dbReference type="InterPro" id="IPR033782">
    <property type="entry name" value="DUF5301"/>
</dbReference>
<organism evidence="3 4">
    <name type="scientific">Clostridium tetani</name>
    <dbReference type="NCBI Taxonomy" id="1513"/>
    <lineage>
        <taxon>Bacteria</taxon>
        <taxon>Bacillati</taxon>
        <taxon>Bacillota</taxon>
        <taxon>Clostridia</taxon>
        <taxon>Eubacteriales</taxon>
        <taxon>Clostridiaceae</taxon>
        <taxon>Clostridium</taxon>
    </lineage>
</organism>
<accession>A0ABC8E9I5</accession>
<dbReference type="EMBL" id="AP026818">
    <property type="protein sequence ID" value="BDR80230.1"/>
    <property type="molecule type" value="Genomic_DNA"/>
</dbReference>
<dbReference type="Proteomes" id="UP001321763">
    <property type="component" value="Chromosome"/>
</dbReference>
<proteinExistence type="predicted"/>
<evidence type="ECO:0000313" key="3">
    <source>
        <dbReference type="EMBL" id="BDR80230.1"/>
    </source>
</evidence>
<sequence length="191" mass="22251">MIKSVIIISTRYNKVSMCFLKYILREGVDIIYRKTKKIIVLFIFFIAAIFIFMVSRNNSYLVVPNPEKLSSITFINVVNEKGVERVIVYEQSDIYELLEVFKNSKKTNKESISDFPNKAKFTTILFNFTSGGNSLRSIYEENEVFYIDQPYNGVFKLGSNDLDVLDEIIERGDKESISMQLDEILKDNFKR</sequence>
<feature type="domain" description="DUF5301" evidence="2">
    <location>
        <begin position="61"/>
        <end position="156"/>
    </location>
</feature>
<gene>
    <name evidence="3" type="ORF">K234311028_04760</name>
</gene>
<name>A0ABC8E9I5_CLOTA</name>
<evidence type="ECO:0000313" key="4">
    <source>
        <dbReference type="Proteomes" id="UP001321763"/>
    </source>
</evidence>
<dbReference type="Pfam" id="PF17225">
    <property type="entry name" value="DUF5301"/>
    <property type="match status" value="1"/>
</dbReference>
<keyword evidence="1" id="KW-0472">Membrane</keyword>